<gene>
    <name evidence="2" type="ORF">HU200_015699</name>
</gene>
<dbReference type="PANTHER" id="PTHR32133:SF377">
    <property type="entry name" value="F-BOX DOMAIN CONTAINING PROTEIN"/>
    <property type="match status" value="1"/>
</dbReference>
<reference evidence="2" key="1">
    <citation type="submission" date="2020-07" db="EMBL/GenBank/DDBJ databases">
        <title>Genome sequence and genetic diversity analysis of an under-domesticated orphan crop, white fonio (Digitaria exilis).</title>
        <authorList>
            <person name="Bennetzen J.L."/>
            <person name="Chen S."/>
            <person name="Ma X."/>
            <person name="Wang X."/>
            <person name="Yssel A.E.J."/>
            <person name="Chaluvadi S.R."/>
            <person name="Johnson M."/>
            <person name="Gangashetty P."/>
            <person name="Hamidou F."/>
            <person name="Sanogo M.D."/>
            <person name="Zwaenepoel A."/>
            <person name="Wallace J."/>
            <person name="Van De Peer Y."/>
            <person name="Van Deynze A."/>
        </authorList>
    </citation>
    <scope>NUCLEOTIDE SEQUENCE</scope>
    <source>
        <tissue evidence="2">Leaves</tissue>
    </source>
</reference>
<dbReference type="AlphaFoldDB" id="A0A835F8J3"/>
<name>A0A835F8J3_9POAL</name>
<proteinExistence type="predicted"/>
<evidence type="ECO:0000313" key="3">
    <source>
        <dbReference type="Proteomes" id="UP000636709"/>
    </source>
</evidence>
<dbReference type="InterPro" id="IPR001810">
    <property type="entry name" value="F-box_dom"/>
</dbReference>
<sequence length="363" mass="41396">MKRGRRPASPAPLPDDDDILAEILLRLPTHPSSLPIAGAVCKRWLRIVTDPSFLRRFRALHRRSPPLHGFFLRSGRFFPTQHRPDRVPPWRFSLDQLCHEPHAHRRWSILCFRHGLVLLCCSKDAGEFLVVDPMTGYGRRVAIADEHKKDSLIAAAVVGVGVDAGGRLRPFILVALFAHDDGETTRLTALVGHGLYWFLFDGSILRFDLKTQSLVIIDEQPPRHTPTAVDAEHDEFIFRHWNNCRRWIMPAARDDGRRFCLAILSGVSITFWEREEAAEELRGASSSGWVLCRTVELDKALPVQLKEKEHPLPLGIMGFDEESRVIFICTRRDGVFMSDVESMQFKKVSEKAYFGNVHPYSSF</sequence>
<dbReference type="Gene3D" id="1.20.1280.50">
    <property type="match status" value="1"/>
</dbReference>
<accession>A0A835F8J3</accession>
<dbReference type="EMBL" id="JACEFO010001605">
    <property type="protein sequence ID" value="KAF8731764.1"/>
    <property type="molecule type" value="Genomic_DNA"/>
</dbReference>
<dbReference type="OrthoDB" id="631742at2759"/>
<comment type="caution">
    <text evidence="2">The sequence shown here is derived from an EMBL/GenBank/DDBJ whole genome shotgun (WGS) entry which is preliminary data.</text>
</comment>
<organism evidence="2 3">
    <name type="scientific">Digitaria exilis</name>
    <dbReference type="NCBI Taxonomy" id="1010633"/>
    <lineage>
        <taxon>Eukaryota</taxon>
        <taxon>Viridiplantae</taxon>
        <taxon>Streptophyta</taxon>
        <taxon>Embryophyta</taxon>
        <taxon>Tracheophyta</taxon>
        <taxon>Spermatophyta</taxon>
        <taxon>Magnoliopsida</taxon>
        <taxon>Liliopsida</taxon>
        <taxon>Poales</taxon>
        <taxon>Poaceae</taxon>
        <taxon>PACMAD clade</taxon>
        <taxon>Panicoideae</taxon>
        <taxon>Panicodae</taxon>
        <taxon>Paniceae</taxon>
        <taxon>Anthephorinae</taxon>
        <taxon>Digitaria</taxon>
    </lineage>
</organism>
<dbReference type="SUPFAM" id="SSF81383">
    <property type="entry name" value="F-box domain"/>
    <property type="match status" value="1"/>
</dbReference>
<evidence type="ECO:0000313" key="2">
    <source>
        <dbReference type="EMBL" id="KAF8731764.1"/>
    </source>
</evidence>
<protein>
    <recommendedName>
        <fullName evidence="1">F-box domain-containing protein</fullName>
    </recommendedName>
</protein>
<dbReference type="PANTHER" id="PTHR32133">
    <property type="entry name" value="OS07G0120400 PROTEIN"/>
    <property type="match status" value="1"/>
</dbReference>
<keyword evidence="3" id="KW-1185">Reference proteome</keyword>
<dbReference type="Proteomes" id="UP000636709">
    <property type="component" value="Unassembled WGS sequence"/>
</dbReference>
<dbReference type="InterPro" id="IPR036047">
    <property type="entry name" value="F-box-like_dom_sf"/>
</dbReference>
<evidence type="ECO:0000259" key="1">
    <source>
        <dbReference type="Pfam" id="PF00646"/>
    </source>
</evidence>
<feature type="domain" description="F-box" evidence="1">
    <location>
        <begin position="17"/>
        <end position="55"/>
    </location>
</feature>
<dbReference type="Pfam" id="PF00646">
    <property type="entry name" value="F-box"/>
    <property type="match status" value="1"/>
</dbReference>